<keyword evidence="2" id="KW-1185">Reference proteome</keyword>
<dbReference type="AlphaFoldDB" id="A0A2G9GNV9"/>
<evidence type="ECO:0000313" key="2">
    <source>
        <dbReference type="Proteomes" id="UP000231279"/>
    </source>
</evidence>
<dbReference type="EMBL" id="NKXS01004255">
    <property type="protein sequence ID" value="PIN06987.1"/>
    <property type="molecule type" value="Genomic_DNA"/>
</dbReference>
<sequence length="58" mass="7101">MSAVKSALQVWNELEYCKIAFLNFSLEFQHYMRNEINPQNFRVYFHPRANWLRNQCGF</sequence>
<evidence type="ECO:0000313" key="1">
    <source>
        <dbReference type="EMBL" id="PIN06987.1"/>
    </source>
</evidence>
<proteinExistence type="predicted"/>
<name>A0A2G9GNV9_9LAMI</name>
<comment type="caution">
    <text evidence="1">The sequence shown here is derived from an EMBL/GenBank/DDBJ whole genome shotgun (WGS) entry which is preliminary data.</text>
</comment>
<reference evidence="2" key="1">
    <citation type="journal article" date="2018" name="Gigascience">
        <title>Genome assembly of the Pink Ipe (Handroanthus impetiginosus, Bignoniaceae), a highly valued, ecologically keystone Neotropical timber forest tree.</title>
        <authorList>
            <person name="Silva-Junior O.B."/>
            <person name="Grattapaglia D."/>
            <person name="Novaes E."/>
            <person name="Collevatti R.G."/>
        </authorList>
    </citation>
    <scope>NUCLEOTIDE SEQUENCE [LARGE SCALE GENOMIC DNA]</scope>
    <source>
        <strain evidence="2">cv. UFG-1</strain>
    </source>
</reference>
<accession>A0A2G9GNV9</accession>
<dbReference type="Proteomes" id="UP000231279">
    <property type="component" value="Unassembled WGS sequence"/>
</dbReference>
<protein>
    <submittedName>
        <fullName evidence="1">Uncharacterized protein</fullName>
    </submittedName>
</protein>
<gene>
    <name evidence="1" type="ORF">CDL12_20456</name>
</gene>
<organism evidence="1 2">
    <name type="scientific">Handroanthus impetiginosus</name>
    <dbReference type="NCBI Taxonomy" id="429701"/>
    <lineage>
        <taxon>Eukaryota</taxon>
        <taxon>Viridiplantae</taxon>
        <taxon>Streptophyta</taxon>
        <taxon>Embryophyta</taxon>
        <taxon>Tracheophyta</taxon>
        <taxon>Spermatophyta</taxon>
        <taxon>Magnoliopsida</taxon>
        <taxon>eudicotyledons</taxon>
        <taxon>Gunneridae</taxon>
        <taxon>Pentapetalae</taxon>
        <taxon>asterids</taxon>
        <taxon>lamiids</taxon>
        <taxon>Lamiales</taxon>
        <taxon>Bignoniaceae</taxon>
        <taxon>Crescentiina</taxon>
        <taxon>Tabebuia alliance</taxon>
        <taxon>Handroanthus</taxon>
    </lineage>
</organism>